<dbReference type="RefSeq" id="XP_046077950.1">
    <property type="nucleotide sequence ID" value="XM_046213462.1"/>
</dbReference>
<dbReference type="Proteomes" id="UP001201262">
    <property type="component" value="Unassembled WGS sequence"/>
</dbReference>
<name>A0AAD4L1C7_9EURO</name>
<accession>A0AAD4L1C7</accession>
<organism evidence="1 2">
    <name type="scientific">Talaromyces proteolyticus</name>
    <dbReference type="NCBI Taxonomy" id="1131652"/>
    <lineage>
        <taxon>Eukaryota</taxon>
        <taxon>Fungi</taxon>
        <taxon>Dikarya</taxon>
        <taxon>Ascomycota</taxon>
        <taxon>Pezizomycotina</taxon>
        <taxon>Eurotiomycetes</taxon>
        <taxon>Eurotiomycetidae</taxon>
        <taxon>Eurotiales</taxon>
        <taxon>Trichocomaceae</taxon>
        <taxon>Talaromyces</taxon>
        <taxon>Talaromyces sect. Bacilispori</taxon>
    </lineage>
</organism>
<comment type="caution">
    <text evidence="1">The sequence shown here is derived from an EMBL/GenBank/DDBJ whole genome shotgun (WGS) entry which is preliminary data.</text>
</comment>
<sequence>MSEEDNTDIFEIFGHSFTYKTKHKSLTDPRRLSARADHPFPIRGEGLSYFEIEATNDESQDPSTTYAMIGLVGEFVELINSCPGGIMPTHLWDITEMTGVYLPEKAMFKNDETGNH</sequence>
<evidence type="ECO:0000313" key="1">
    <source>
        <dbReference type="EMBL" id="KAH8705329.1"/>
    </source>
</evidence>
<gene>
    <name evidence="1" type="ORF">BGW36DRAFT_353736</name>
</gene>
<dbReference type="GeneID" id="70243749"/>
<reference evidence="1" key="1">
    <citation type="submission" date="2021-12" db="EMBL/GenBank/DDBJ databases">
        <title>Convergent genome expansion in fungi linked to evolution of root-endophyte symbiosis.</title>
        <authorList>
            <consortium name="DOE Joint Genome Institute"/>
            <person name="Ke Y.-H."/>
            <person name="Bonito G."/>
            <person name="Liao H.-L."/>
            <person name="Looney B."/>
            <person name="Rojas-Flechas A."/>
            <person name="Nash J."/>
            <person name="Hameed K."/>
            <person name="Schadt C."/>
            <person name="Martin F."/>
            <person name="Crous P.W."/>
            <person name="Miettinen O."/>
            <person name="Magnuson J.K."/>
            <person name="Labbe J."/>
            <person name="Jacobson D."/>
            <person name="Doktycz M.J."/>
            <person name="Veneault-Fourrey C."/>
            <person name="Kuo A."/>
            <person name="Mondo S."/>
            <person name="Calhoun S."/>
            <person name="Riley R."/>
            <person name="Ohm R."/>
            <person name="LaButti K."/>
            <person name="Andreopoulos B."/>
            <person name="Pangilinan J."/>
            <person name="Nolan M."/>
            <person name="Tritt A."/>
            <person name="Clum A."/>
            <person name="Lipzen A."/>
            <person name="Daum C."/>
            <person name="Barry K."/>
            <person name="Grigoriev I.V."/>
            <person name="Vilgalys R."/>
        </authorList>
    </citation>
    <scope>NUCLEOTIDE SEQUENCE</scope>
    <source>
        <strain evidence="1">PMI_201</strain>
    </source>
</reference>
<protein>
    <submittedName>
        <fullName evidence="1">Uncharacterized protein</fullName>
    </submittedName>
</protein>
<keyword evidence="2" id="KW-1185">Reference proteome</keyword>
<dbReference type="AlphaFoldDB" id="A0AAD4L1C7"/>
<proteinExistence type="predicted"/>
<dbReference type="EMBL" id="JAJTJA010000001">
    <property type="protein sequence ID" value="KAH8705329.1"/>
    <property type="molecule type" value="Genomic_DNA"/>
</dbReference>
<evidence type="ECO:0000313" key="2">
    <source>
        <dbReference type="Proteomes" id="UP001201262"/>
    </source>
</evidence>